<feature type="domain" description="N-acetyltransferase" evidence="1">
    <location>
        <begin position="29"/>
        <end position="189"/>
    </location>
</feature>
<name>A0A3D8S5G9_9EURO</name>
<dbReference type="GO" id="GO:0016747">
    <property type="term" value="F:acyltransferase activity, transferring groups other than amino-acyl groups"/>
    <property type="evidence" value="ECO:0007669"/>
    <property type="project" value="InterPro"/>
</dbReference>
<organism evidence="2 3">
    <name type="scientific">Aspergillus mulundensis</name>
    <dbReference type="NCBI Taxonomy" id="1810919"/>
    <lineage>
        <taxon>Eukaryota</taxon>
        <taxon>Fungi</taxon>
        <taxon>Dikarya</taxon>
        <taxon>Ascomycota</taxon>
        <taxon>Pezizomycotina</taxon>
        <taxon>Eurotiomycetes</taxon>
        <taxon>Eurotiomycetidae</taxon>
        <taxon>Eurotiales</taxon>
        <taxon>Aspergillaceae</taxon>
        <taxon>Aspergillus</taxon>
        <taxon>Aspergillus subgen. Nidulantes</taxon>
    </lineage>
</organism>
<dbReference type="PANTHER" id="PTHR43328">
    <property type="entry name" value="ACETYLTRANSFERASE-RELATED"/>
    <property type="match status" value="1"/>
</dbReference>
<dbReference type="AlphaFoldDB" id="A0A3D8S5G9"/>
<evidence type="ECO:0000313" key="2">
    <source>
        <dbReference type="EMBL" id="RDW81553.1"/>
    </source>
</evidence>
<dbReference type="PANTHER" id="PTHR43328:SF1">
    <property type="entry name" value="N-ACETYLTRANSFERASE DOMAIN-CONTAINING PROTEIN"/>
    <property type="match status" value="1"/>
</dbReference>
<comment type="caution">
    <text evidence="2">The sequence shown here is derived from an EMBL/GenBank/DDBJ whole genome shotgun (WGS) entry which is preliminary data.</text>
</comment>
<dbReference type="Proteomes" id="UP000256690">
    <property type="component" value="Unassembled WGS sequence"/>
</dbReference>
<dbReference type="OrthoDB" id="1663137at2759"/>
<evidence type="ECO:0000313" key="3">
    <source>
        <dbReference type="Proteomes" id="UP000256690"/>
    </source>
</evidence>
<dbReference type="RefSeq" id="XP_026604606.1">
    <property type="nucleotide sequence ID" value="XM_026747126.1"/>
</dbReference>
<protein>
    <recommendedName>
        <fullName evidence="1">N-acetyltransferase domain-containing protein</fullName>
    </recommendedName>
</protein>
<reference evidence="2 3" key="1">
    <citation type="journal article" date="2018" name="IMA Fungus">
        <title>IMA Genome-F 9: Draft genome sequence of Annulohypoxylon stygium, Aspergillus mulundensis, Berkeleyomyces basicola (syn. Thielaviopsis basicola), Ceratocystis smalleyi, two Cercospora beticola strains, Coleophoma cylindrospora, Fusarium fracticaudum, Phialophora cf. hyalina, and Morchella septimelata.</title>
        <authorList>
            <person name="Wingfield B.D."/>
            <person name="Bills G.F."/>
            <person name="Dong Y."/>
            <person name="Huang W."/>
            <person name="Nel W.J."/>
            <person name="Swalarsk-Parry B.S."/>
            <person name="Vaghefi N."/>
            <person name="Wilken P.M."/>
            <person name="An Z."/>
            <person name="de Beer Z.W."/>
            <person name="De Vos L."/>
            <person name="Chen L."/>
            <person name="Duong T.A."/>
            <person name="Gao Y."/>
            <person name="Hammerbacher A."/>
            <person name="Kikkert J.R."/>
            <person name="Li Y."/>
            <person name="Li H."/>
            <person name="Li K."/>
            <person name="Li Q."/>
            <person name="Liu X."/>
            <person name="Ma X."/>
            <person name="Naidoo K."/>
            <person name="Pethybridge S.J."/>
            <person name="Sun J."/>
            <person name="Steenkamp E.T."/>
            <person name="van der Nest M.A."/>
            <person name="van Wyk S."/>
            <person name="Wingfield M.J."/>
            <person name="Xiong C."/>
            <person name="Yue Q."/>
            <person name="Zhang X."/>
        </authorList>
    </citation>
    <scope>NUCLEOTIDE SEQUENCE [LARGE SCALE GENOMIC DNA]</scope>
    <source>
        <strain evidence="2 3">DSM 5745</strain>
    </source>
</reference>
<accession>A0A3D8S5G9</accession>
<gene>
    <name evidence="2" type="ORF">DSM5745_05110</name>
</gene>
<dbReference type="Pfam" id="PF13302">
    <property type="entry name" value="Acetyltransf_3"/>
    <property type="match status" value="1"/>
</dbReference>
<dbReference type="InterPro" id="IPR000182">
    <property type="entry name" value="GNAT_dom"/>
</dbReference>
<keyword evidence="3" id="KW-1185">Reference proteome</keyword>
<dbReference type="STRING" id="1810919.A0A3D8S5G9"/>
<dbReference type="GeneID" id="38115480"/>
<dbReference type="PROSITE" id="PS51186">
    <property type="entry name" value="GNAT"/>
    <property type="match status" value="1"/>
</dbReference>
<dbReference type="InterPro" id="IPR016181">
    <property type="entry name" value="Acyl_CoA_acyltransferase"/>
</dbReference>
<dbReference type="SUPFAM" id="SSF55729">
    <property type="entry name" value="Acyl-CoA N-acyltransferases (Nat)"/>
    <property type="match status" value="1"/>
</dbReference>
<evidence type="ECO:0000259" key="1">
    <source>
        <dbReference type="PROSITE" id="PS51186"/>
    </source>
</evidence>
<dbReference type="Gene3D" id="3.40.630.30">
    <property type="match status" value="1"/>
</dbReference>
<dbReference type="EMBL" id="PVWQ01000005">
    <property type="protein sequence ID" value="RDW81553.1"/>
    <property type="molecule type" value="Genomic_DNA"/>
</dbReference>
<sequence length="191" mass="21409">MSLATPAPSLILHLLKTNTLIRPFAPTDSDIECLAQHADNPLIAQFMRNAFPHPYTRDAAIKWINFTLSQNPICHFAICDANTNTIIGAIGLKGRDDVQYRSMEVGYWLGQEFWGRGIGSEAVGEFVKWVFGHEGFGHLVRIDAEVFDGNEGSKRVLEKVGFGFEGRRRKAVEKNGLVLDTFVYALLREEL</sequence>
<proteinExistence type="predicted"/>